<protein>
    <submittedName>
        <fullName evidence="1">Uncharacterized protein</fullName>
    </submittedName>
</protein>
<dbReference type="RefSeq" id="WP_378936968.1">
    <property type="nucleotide sequence ID" value="NZ_JBHLVO010000022.1"/>
</dbReference>
<sequence length="228" mass="26071">MDNHTLANLAKSVMSYKVLLTEVTPMKGMEPQKLATSLGLASYPLNSDMSSKVYRVVGIDGQHLDCQSTKLIATSLHPEPTELKCENEKVFSLLIPKSDNVPFVELSWHHSLLQRITHGNVGSLVDYTEYNKIINRRSNVYTDVWLEYESRNVGNKHEFIADQILGNETHTKLLDTFSPQIHRVQLRYDINGVEHKSRIWVHPEYFPNLIWENTPEEGFAPKGGIRID</sequence>
<dbReference type="EMBL" id="JBHLVO010000022">
    <property type="protein sequence ID" value="MFC0273555.1"/>
    <property type="molecule type" value="Genomic_DNA"/>
</dbReference>
<dbReference type="Proteomes" id="UP001589854">
    <property type="component" value="Unassembled WGS sequence"/>
</dbReference>
<gene>
    <name evidence="1" type="ORF">ACFFIX_19375</name>
</gene>
<name>A0ABV6GIN9_9BACI</name>
<keyword evidence="2" id="KW-1185">Reference proteome</keyword>
<reference evidence="1 2" key="1">
    <citation type="submission" date="2024-09" db="EMBL/GenBank/DDBJ databases">
        <authorList>
            <person name="Sun Q."/>
            <person name="Mori K."/>
        </authorList>
    </citation>
    <scope>NUCLEOTIDE SEQUENCE [LARGE SCALE GENOMIC DNA]</scope>
    <source>
        <strain evidence="1 2">CCM 7228</strain>
    </source>
</reference>
<evidence type="ECO:0000313" key="1">
    <source>
        <dbReference type="EMBL" id="MFC0273555.1"/>
    </source>
</evidence>
<evidence type="ECO:0000313" key="2">
    <source>
        <dbReference type="Proteomes" id="UP001589854"/>
    </source>
</evidence>
<comment type="caution">
    <text evidence="1">The sequence shown here is derived from an EMBL/GenBank/DDBJ whole genome shotgun (WGS) entry which is preliminary data.</text>
</comment>
<proteinExistence type="predicted"/>
<organism evidence="1 2">
    <name type="scientific">Metabacillus herbersteinensis</name>
    <dbReference type="NCBI Taxonomy" id="283816"/>
    <lineage>
        <taxon>Bacteria</taxon>
        <taxon>Bacillati</taxon>
        <taxon>Bacillota</taxon>
        <taxon>Bacilli</taxon>
        <taxon>Bacillales</taxon>
        <taxon>Bacillaceae</taxon>
        <taxon>Metabacillus</taxon>
    </lineage>
</organism>
<accession>A0ABV6GIN9</accession>